<keyword evidence="3" id="KW-0547">Nucleotide-binding</keyword>
<accession>A0A2W2EX57</accession>
<evidence type="ECO:0000256" key="10">
    <source>
        <dbReference type="ARBA" id="ARBA00048548"/>
    </source>
</evidence>
<dbReference type="EMBL" id="POUA01000384">
    <property type="protein sequence ID" value="PZG29196.1"/>
    <property type="molecule type" value="Genomic_DNA"/>
</dbReference>
<dbReference type="SMART" id="SM00670">
    <property type="entry name" value="PINc"/>
    <property type="match status" value="1"/>
</dbReference>
<dbReference type="EC" id="5.6.2.5" evidence="14"/>
<dbReference type="InterPro" id="IPR003714">
    <property type="entry name" value="PhoH"/>
</dbReference>
<evidence type="ECO:0000313" key="19">
    <source>
        <dbReference type="Proteomes" id="UP000248544"/>
    </source>
</evidence>
<protein>
    <recommendedName>
        <fullName evidence="15">Protein PhoH2</fullName>
        <ecNumber evidence="14">5.6.2.5</ecNumber>
    </recommendedName>
    <alternativeName>
        <fullName evidence="16">RNA 5'-3' helicase PhoH2</fullName>
    </alternativeName>
</protein>
<dbReference type="CDD" id="cd09883">
    <property type="entry name" value="PIN_VapC_PhoHL-ATPase"/>
    <property type="match status" value="1"/>
</dbReference>
<dbReference type="Proteomes" id="UP000248544">
    <property type="component" value="Unassembled WGS sequence"/>
</dbReference>
<dbReference type="GO" id="GO:0032574">
    <property type="term" value="F:5'-3' RNA helicase activity"/>
    <property type="evidence" value="ECO:0007669"/>
    <property type="project" value="UniProtKB-EC"/>
</dbReference>
<dbReference type="PANTHER" id="PTHR30473:SF2">
    <property type="entry name" value="PIN DOMAIN-CONTAINING PROTEIN"/>
    <property type="match status" value="1"/>
</dbReference>
<dbReference type="GO" id="GO:0005524">
    <property type="term" value="F:ATP binding"/>
    <property type="evidence" value="ECO:0007669"/>
    <property type="project" value="UniProtKB-KW"/>
</dbReference>
<evidence type="ECO:0000256" key="7">
    <source>
        <dbReference type="ARBA" id="ARBA00023134"/>
    </source>
</evidence>
<dbReference type="SUPFAM" id="SSF88723">
    <property type="entry name" value="PIN domain-like"/>
    <property type="match status" value="1"/>
</dbReference>
<keyword evidence="1" id="KW-0540">Nuclease</keyword>
<evidence type="ECO:0000256" key="2">
    <source>
        <dbReference type="ARBA" id="ARBA00022723"/>
    </source>
</evidence>
<dbReference type="GO" id="GO:0046872">
    <property type="term" value="F:metal ion binding"/>
    <property type="evidence" value="ECO:0007669"/>
    <property type="project" value="UniProtKB-KW"/>
</dbReference>
<evidence type="ECO:0000259" key="17">
    <source>
        <dbReference type="SMART" id="SM00670"/>
    </source>
</evidence>
<proteinExistence type="inferred from homology"/>
<dbReference type="Gene3D" id="3.40.50.1010">
    <property type="entry name" value="5'-nuclease"/>
    <property type="match status" value="1"/>
</dbReference>
<keyword evidence="8" id="KW-0413">Isomerase</keyword>
<sequence length="439" mass="47572">MSSTHLPNGSRPARRTYVLDTSVLLADPAAMTRFAEHEVVLPIVVITELEGKRHHPELGYFARKALRYLDDLRITHGRLDAPMPIGEGTVRVELNHSDPSILPAGFRLGDNDTRILTVARSLAAEGCDVVLVSKDLPMRIKAASIGLVAEEYRAELVAESGWTGMTELQVTGDDIAALFEHGTLELPEAAELPCHTGLRLLAAQGSALGRVAPDKSVKLVRGDREVFGLHGRSAEQRIALDLLMDPEVGIVSMGGRAGTGKSALALCAGLEAVLERRQHRKVVVFRPLYAVGGQELGYLPGTENEKMGPWAQAVFDTLGAVTTPEVIEEVIERGMLEVLPLTHIRGRSLHDAFVIVDEAQSLERGVLLTVLSRIGANSRVVLTHDVAQRDNLRVGRHDGVVAVVEKLKGHPLFAHVTLTRSERSPIAALVTEMLEDLTA</sequence>
<evidence type="ECO:0000256" key="1">
    <source>
        <dbReference type="ARBA" id="ARBA00022722"/>
    </source>
</evidence>
<evidence type="ECO:0000256" key="6">
    <source>
        <dbReference type="ARBA" id="ARBA00022842"/>
    </source>
</evidence>
<evidence type="ECO:0000256" key="14">
    <source>
        <dbReference type="ARBA" id="ARBA00066581"/>
    </source>
</evidence>
<keyword evidence="4" id="KW-0378">Hydrolase</keyword>
<keyword evidence="6" id="KW-0460">Magnesium</keyword>
<dbReference type="InterPro" id="IPR002716">
    <property type="entry name" value="PIN_dom"/>
</dbReference>
<dbReference type="GO" id="GO:0004518">
    <property type="term" value="F:nuclease activity"/>
    <property type="evidence" value="ECO:0007669"/>
    <property type="project" value="UniProtKB-KW"/>
</dbReference>
<dbReference type="Pfam" id="PF02562">
    <property type="entry name" value="PhoH"/>
    <property type="match status" value="1"/>
</dbReference>
<dbReference type="PANTHER" id="PTHR30473">
    <property type="entry name" value="PROTEIN PHOH"/>
    <property type="match status" value="1"/>
</dbReference>
<dbReference type="GO" id="GO:0016787">
    <property type="term" value="F:hydrolase activity"/>
    <property type="evidence" value="ECO:0007669"/>
    <property type="project" value="UniProtKB-KW"/>
</dbReference>
<reference evidence="18 19" key="1">
    <citation type="submission" date="2018-01" db="EMBL/GenBank/DDBJ databases">
        <title>Draft genome sequence of Sphaerisporangium sp. 7K107.</title>
        <authorList>
            <person name="Sahin N."/>
            <person name="Saygin H."/>
            <person name="Ay H."/>
        </authorList>
    </citation>
    <scope>NUCLEOTIDE SEQUENCE [LARGE SCALE GENOMIC DNA]</scope>
    <source>
        <strain evidence="18 19">7K107</strain>
    </source>
</reference>
<gene>
    <name evidence="18" type="ORF">C1I98_32325</name>
</gene>
<dbReference type="SUPFAM" id="SSF52540">
    <property type="entry name" value="P-loop containing nucleoside triphosphate hydrolases"/>
    <property type="match status" value="1"/>
</dbReference>
<evidence type="ECO:0000256" key="16">
    <source>
        <dbReference type="ARBA" id="ARBA00076032"/>
    </source>
</evidence>
<name>A0A2W2EX57_9ACTN</name>
<evidence type="ECO:0000256" key="13">
    <source>
        <dbReference type="ARBA" id="ARBA00060962"/>
    </source>
</evidence>
<dbReference type="Gene3D" id="3.40.50.300">
    <property type="entry name" value="P-loop containing nucleotide triphosphate hydrolases"/>
    <property type="match status" value="1"/>
</dbReference>
<organism evidence="18 19">
    <name type="scientific">Spongiactinospora gelatinilytica</name>
    <dbReference type="NCBI Taxonomy" id="2666298"/>
    <lineage>
        <taxon>Bacteria</taxon>
        <taxon>Bacillati</taxon>
        <taxon>Actinomycetota</taxon>
        <taxon>Actinomycetes</taxon>
        <taxon>Streptosporangiales</taxon>
        <taxon>Streptosporangiaceae</taxon>
        <taxon>Spongiactinospora</taxon>
    </lineage>
</organism>
<comment type="catalytic activity">
    <reaction evidence="10">
        <text>GTP + H2O = GDP + phosphate + H(+)</text>
        <dbReference type="Rhea" id="RHEA:19669"/>
        <dbReference type="ChEBI" id="CHEBI:15377"/>
        <dbReference type="ChEBI" id="CHEBI:15378"/>
        <dbReference type="ChEBI" id="CHEBI:37565"/>
        <dbReference type="ChEBI" id="CHEBI:43474"/>
        <dbReference type="ChEBI" id="CHEBI:58189"/>
    </reaction>
</comment>
<dbReference type="InterPro" id="IPR051451">
    <property type="entry name" value="PhoH2-like"/>
</dbReference>
<evidence type="ECO:0000256" key="9">
    <source>
        <dbReference type="ARBA" id="ARBA00046345"/>
    </source>
</evidence>
<dbReference type="GO" id="GO:0005829">
    <property type="term" value="C:cytosol"/>
    <property type="evidence" value="ECO:0007669"/>
    <property type="project" value="TreeGrafter"/>
</dbReference>
<evidence type="ECO:0000256" key="8">
    <source>
        <dbReference type="ARBA" id="ARBA00023235"/>
    </source>
</evidence>
<keyword evidence="5" id="KW-0067">ATP-binding</keyword>
<feature type="domain" description="PIN" evidence="17">
    <location>
        <begin position="15"/>
        <end position="140"/>
    </location>
</feature>
<keyword evidence="19" id="KW-1185">Reference proteome</keyword>
<dbReference type="GO" id="GO:0005525">
    <property type="term" value="F:GTP binding"/>
    <property type="evidence" value="ECO:0007669"/>
    <property type="project" value="UniProtKB-KW"/>
</dbReference>
<dbReference type="InterPro" id="IPR029060">
    <property type="entry name" value="PIN-like_dom_sf"/>
</dbReference>
<evidence type="ECO:0000256" key="3">
    <source>
        <dbReference type="ARBA" id="ARBA00022741"/>
    </source>
</evidence>
<comment type="catalytic activity">
    <reaction evidence="11">
        <text>ATP + H2O = ADP + phosphate + H(+)</text>
        <dbReference type="Rhea" id="RHEA:13065"/>
        <dbReference type="ChEBI" id="CHEBI:15377"/>
        <dbReference type="ChEBI" id="CHEBI:15378"/>
        <dbReference type="ChEBI" id="CHEBI:30616"/>
        <dbReference type="ChEBI" id="CHEBI:43474"/>
        <dbReference type="ChEBI" id="CHEBI:456216"/>
    </reaction>
</comment>
<comment type="catalytic activity">
    <reaction evidence="12">
        <text>n ATP + n H2O + wound RNA = n ADP + n phosphate + unwound RNA.</text>
        <dbReference type="EC" id="5.6.2.5"/>
    </reaction>
</comment>
<keyword evidence="7" id="KW-0342">GTP-binding</keyword>
<comment type="similarity">
    <text evidence="9">In the N-terminal section; belongs to the PINc/VapC protein family.</text>
</comment>
<dbReference type="Pfam" id="PF13638">
    <property type="entry name" value="PIN_4"/>
    <property type="match status" value="1"/>
</dbReference>
<comment type="caution">
    <text evidence="18">The sequence shown here is derived from an EMBL/GenBank/DDBJ whole genome shotgun (WGS) entry which is preliminary data.</text>
</comment>
<evidence type="ECO:0000256" key="5">
    <source>
        <dbReference type="ARBA" id="ARBA00022840"/>
    </source>
</evidence>
<evidence type="ECO:0000256" key="15">
    <source>
        <dbReference type="ARBA" id="ARBA00071584"/>
    </source>
</evidence>
<comment type="similarity">
    <text evidence="13">In the C-terminal section; belongs to the PhoH family.</text>
</comment>
<evidence type="ECO:0000256" key="11">
    <source>
        <dbReference type="ARBA" id="ARBA00049360"/>
    </source>
</evidence>
<keyword evidence="2" id="KW-0479">Metal-binding</keyword>
<evidence type="ECO:0000313" key="18">
    <source>
        <dbReference type="EMBL" id="PZG29196.1"/>
    </source>
</evidence>
<dbReference type="AlphaFoldDB" id="A0A2W2EX57"/>
<dbReference type="FunFam" id="3.40.50.300:FF:000215">
    <property type="entry name" value="ATP-binding protein"/>
    <property type="match status" value="1"/>
</dbReference>
<dbReference type="InterPro" id="IPR027417">
    <property type="entry name" value="P-loop_NTPase"/>
</dbReference>
<evidence type="ECO:0000256" key="4">
    <source>
        <dbReference type="ARBA" id="ARBA00022801"/>
    </source>
</evidence>
<evidence type="ECO:0000256" key="12">
    <source>
        <dbReference type="ARBA" id="ARBA00052583"/>
    </source>
</evidence>